<keyword evidence="4 5" id="KW-0472">Membrane</keyword>
<sequence length="939" mass="101244">MPNEKSKKRIRPARTAVLILLAIGVLFVSSTGFYTDTLWYKQLGFSQVFFTEIGTQAALFGIGFAVMALVIGTNLYITNRLRPIYSRAPGRDPFAAYRPVFEKGRKAFLILIPVVVGLFAGVASSPNWQDALLFLNATPTGQLDPQFQLDAGFYLFTLPFLTASLGYTTAMFGISSFLVLVIHLYNGAISFNGRKATIAKGAQIQIGVNIALFFAALGGDLWLDQYHSMTSPSGLYTGATYSDVNAAIPGLQIMAMIAGVVALLFVLTAFMGLWRLPIIGTSLMIVSGLLLQGVYPWIVQSFQVVPNERTLEAQFIKRNIEATRLAYGIEDVDTIAYNAKTKATAADLRKDADTTANIRILDPSLVSESFRQLEQYRQYYGFGNLLDVDRYQIDGKTQDTVVAVRELNQSGLGSSQSWFNNTLVYTHGYGMVAAFGNQRTADGQPKFLQSGIPSIGLLGKYEPRVYFGEKSPEYSIVGSPAGSSPKELDYPGGKNGAEQTYTTFDGNGGPKLDNLYTRLAYAIKFGSEQLLLSDSINNSSQILYNRDPAARVAAVAPYLTLDSDPYPAVVDGRIQWIIDGYTTSSRYPYSRAENFGGAITDSQGAFDGENINYIRNSVKATVDAYDGSVKLYAWDTTDPILKTWQKVFPNTILPVSKMSAQLISHVRYPADLFKVQRAILGQYHVTDPGSFYSQQDAWMTPGDPTNAAGATQPPYYMTMQAPNQTKPSFSLYSTFIPRSTGESSRNVLTGYLMVDSDAGSKPGVVSPNYGKLRLLQLPSDTIVPGPGQVQNSFSVDPDVSRLLNLLSQGSTKVLNGNLLTLPVGGGLLYVQPVYIQSTGATSFPLLKKVLVAFGDKIAFEDTLDGALTSLFGGSSTGGGTTTPVTPGKTNAALTSALNAAKSAMAEKAAALAAGDWAAYGKAEAKLKAAIDAALAASGN</sequence>
<feature type="transmembrane region" description="Helical" evidence="5">
    <location>
        <begin position="251"/>
        <end position="271"/>
    </location>
</feature>
<evidence type="ECO:0000256" key="3">
    <source>
        <dbReference type="ARBA" id="ARBA00022989"/>
    </source>
</evidence>
<feature type="transmembrane region" description="Helical" evidence="5">
    <location>
        <begin position="56"/>
        <end position="77"/>
    </location>
</feature>
<dbReference type="InterPro" id="IPR005372">
    <property type="entry name" value="UPF0182"/>
</dbReference>
<dbReference type="GO" id="GO:0016020">
    <property type="term" value="C:membrane"/>
    <property type="evidence" value="ECO:0007669"/>
    <property type="project" value="InterPro"/>
</dbReference>
<dbReference type="AlphaFoldDB" id="A0A6J7KQY0"/>
<evidence type="ECO:0000313" key="6">
    <source>
        <dbReference type="EMBL" id="CAB4957925.1"/>
    </source>
</evidence>
<gene>
    <name evidence="6" type="ORF">UFOPK3837_00872</name>
</gene>
<evidence type="ECO:0000256" key="4">
    <source>
        <dbReference type="ARBA" id="ARBA00023136"/>
    </source>
</evidence>
<proteinExistence type="inferred from homology"/>
<dbReference type="PANTHER" id="PTHR39344">
    <property type="entry name" value="UPF0182 PROTEIN SLL1060"/>
    <property type="match status" value="1"/>
</dbReference>
<evidence type="ECO:0000256" key="1">
    <source>
        <dbReference type="ARBA" id="ARBA00022475"/>
    </source>
</evidence>
<feature type="transmembrane region" description="Helical" evidence="5">
    <location>
        <begin position="107"/>
        <end position="125"/>
    </location>
</feature>
<dbReference type="EMBL" id="CAFBNO010000042">
    <property type="protein sequence ID" value="CAB4957925.1"/>
    <property type="molecule type" value="Genomic_DNA"/>
</dbReference>
<dbReference type="HAMAP" id="MF_01600">
    <property type="entry name" value="UPF0182"/>
    <property type="match status" value="1"/>
</dbReference>
<keyword evidence="3 5" id="KW-1133">Transmembrane helix</keyword>
<evidence type="ECO:0000256" key="2">
    <source>
        <dbReference type="ARBA" id="ARBA00022692"/>
    </source>
</evidence>
<feature type="transmembrane region" description="Helical" evidence="5">
    <location>
        <begin position="206"/>
        <end position="223"/>
    </location>
</feature>
<dbReference type="Pfam" id="PF03699">
    <property type="entry name" value="UPF0182"/>
    <property type="match status" value="1"/>
</dbReference>
<accession>A0A6J7KQY0</accession>
<keyword evidence="2 5" id="KW-0812">Transmembrane</keyword>
<feature type="transmembrane region" description="Helical" evidence="5">
    <location>
        <begin position="278"/>
        <end position="298"/>
    </location>
</feature>
<dbReference type="PANTHER" id="PTHR39344:SF1">
    <property type="entry name" value="UPF0182 PROTEIN SLL1060"/>
    <property type="match status" value="1"/>
</dbReference>
<feature type="transmembrane region" description="Helical" evidence="5">
    <location>
        <begin position="165"/>
        <end position="185"/>
    </location>
</feature>
<evidence type="ECO:0000256" key="5">
    <source>
        <dbReference type="SAM" id="Phobius"/>
    </source>
</evidence>
<name>A0A6J7KQY0_9ZZZZ</name>
<organism evidence="6">
    <name type="scientific">freshwater metagenome</name>
    <dbReference type="NCBI Taxonomy" id="449393"/>
    <lineage>
        <taxon>unclassified sequences</taxon>
        <taxon>metagenomes</taxon>
        <taxon>ecological metagenomes</taxon>
    </lineage>
</organism>
<keyword evidence="1" id="KW-1003">Cell membrane</keyword>
<dbReference type="GO" id="GO:0005576">
    <property type="term" value="C:extracellular region"/>
    <property type="evidence" value="ECO:0007669"/>
    <property type="project" value="TreeGrafter"/>
</dbReference>
<protein>
    <submittedName>
        <fullName evidence="6">Unannotated protein</fullName>
    </submittedName>
</protein>
<reference evidence="6" key="1">
    <citation type="submission" date="2020-05" db="EMBL/GenBank/DDBJ databases">
        <authorList>
            <person name="Chiriac C."/>
            <person name="Salcher M."/>
            <person name="Ghai R."/>
            <person name="Kavagutti S V."/>
        </authorList>
    </citation>
    <scope>NUCLEOTIDE SEQUENCE</scope>
</reference>